<evidence type="ECO:0000313" key="1">
    <source>
        <dbReference type="EMBL" id="OTI61996.1"/>
    </source>
</evidence>
<reference evidence="1 3" key="1">
    <citation type="submission" date="2017-05" db="EMBL/GenBank/DDBJ databases">
        <authorList>
            <person name="Song R."/>
            <person name="Chenine A.L."/>
            <person name="Ruprecht R.M."/>
        </authorList>
    </citation>
    <scope>NUCLEOTIDE SEQUENCE [LARGE SCALE GENOMIC DNA]</scope>
    <source>
        <strain evidence="1 3">S567_C10_BS</strain>
    </source>
</reference>
<proteinExistence type="predicted"/>
<sequence>MFQRVDHLCVPGRLRSGRMQNALFQAFVRNGASRLLS</sequence>
<evidence type="ECO:0000313" key="3">
    <source>
        <dbReference type="Proteomes" id="UP000194857"/>
    </source>
</evidence>
<evidence type="ECO:0000313" key="4">
    <source>
        <dbReference type="Proteomes" id="UP000284767"/>
    </source>
</evidence>
<gene>
    <name evidence="1" type="ORF">CAZ10_13690</name>
    <name evidence="2" type="ORF">IPC1295_26640</name>
</gene>
<evidence type="ECO:0000313" key="2">
    <source>
        <dbReference type="EMBL" id="RPM07657.1"/>
    </source>
</evidence>
<dbReference type="EMBL" id="NFFZ01000006">
    <property type="protein sequence ID" value="OTI61996.1"/>
    <property type="molecule type" value="Genomic_DNA"/>
</dbReference>
<comment type="caution">
    <text evidence="2">The sequence shown here is derived from an EMBL/GenBank/DDBJ whole genome shotgun (WGS) entry which is preliminary data.</text>
</comment>
<name>A0A2V3H3T3_PSEAI</name>
<organism evidence="2 4">
    <name type="scientific">Pseudomonas aeruginosa</name>
    <dbReference type="NCBI Taxonomy" id="287"/>
    <lineage>
        <taxon>Bacteria</taxon>
        <taxon>Pseudomonadati</taxon>
        <taxon>Pseudomonadota</taxon>
        <taxon>Gammaproteobacteria</taxon>
        <taxon>Pseudomonadales</taxon>
        <taxon>Pseudomonadaceae</taxon>
        <taxon>Pseudomonas</taxon>
    </lineage>
</organism>
<dbReference type="Proteomes" id="UP000284767">
    <property type="component" value="Unassembled WGS sequence"/>
</dbReference>
<accession>A0A2V3H3T3</accession>
<dbReference type="EMBL" id="NSNE01000020">
    <property type="protein sequence ID" value="RPM07657.1"/>
    <property type="molecule type" value="Genomic_DNA"/>
</dbReference>
<protein>
    <submittedName>
        <fullName evidence="2">Peptidase</fullName>
    </submittedName>
</protein>
<reference evidence="2 4" key="3">
    <citation type="submission" date="2019-01" db="EMBL/GenBank/DDBJ databases">
        <title>The Pseudomonas aeruginosa pan-genome provides new insights on its population structure, horizontal gene transfer and pathogenicity.</title>
        <authorList>
            <person name="Freschi L."/>
            <person name="Vincent A.T."/>
            <person name="Jeukens J."/>
            <person name="Emond-Rheault J.-G."/>
            <person name="Kukavica-Ibrulj I."/>
            <person name="Dupont M.-J."/>
            <person name="Charette S.J."/>
            <person name="Boyle B."/>
            <person name="Levesque R.C."/>
        </authorList>
    </citation>
    <scope>NUCLEOTIDE SEQUENCE [LARGE SCALE GENOMIC DNA]</scope>
    <source>
        <strain evidence="2 4">PA-W36</strain>
    </source>
</reference>
<dbReference type="AlphaFoldDB" id="A0A2V3H3T3"/>
<reference evidence="2 4" key="2">
    <citation type="submission" date="2017-08" db="EMBL/GenBank/DDBJ databases">
        <authorList>
            <person name="Feschi L."/>
            <person name="Jeukens J."/>
            <person name="Emond-Rheault J.-G."/>
            <person name="Kukavica-Ibrulj I."/>
            <person name="Boyle B."/>
            <person name="Levesque R.C."/>
        </authorList>
    </citation>
    <scope>NUCLEOTIDE SEQUENCE [LARGE SCALE GENOMIC DNA]</scope>
    <source>
        <strain evidence="2 4">PA-W36</strain>
    </source>
</reference>
<dbReference type="Proteomes" id="UP000194857">
    <property type="component" value="Unassembled WGS sequence"/>
</dbReference>